<reference evidence="10 11" key="1">
    <citation type="submission" date="2020-03" db="EMBL/GenBank/DDBJ databases">
        <authorList>
            <person name="Picone N."/>
        </authorList>
    </citation>
    <scope>NUCLEOTIDE SEQUENCE [LARGE SCALE GENOMIC DNA]</scope>
    <source>
        <strain evidence="10">NSCAC1</strain>
    </source>
</reference>
<comment type="catalytic activity">
    <reaction evidence="6">
        <text>L-aspartate + L-glutamine + ATP + H2O = L-asparagine + L-glutamate + AMP + diphosphate + H(+)</text>
        <dbReference type="Rhea" id="RHEA:12228"/>
        <dbReference type="ChEBI" id="CHEBI:15377"/>
        <dbReference type="ChEBI" id="CHEBI:15378"/>
        <dbReference type="ChEBI" id="CHEBI:29985"/>
        <dbReference type="ChEBI" id="CHEBI:29991"/>
        <dbReference type="ChEBI" id="CHEBI:30616"/>
        <dbReference type="ChEBI" id="CHEBI:33019"/>
        <dbReference type="ChEBI" id="CHEBI:58048"/>
        <dbReference type="ChEBI" id="CHEBI:58359"/>
        <dbReference type="ChEBI" id="CHEBI:456215"/>
        <dbReference type="EC" id="6.3.5.4"/>
    </reaction>
</comment>
<dbReference type="InterPro" id="IPR029055">
    <property type="entry name" value="Ntn_hydrolases_N"/>
</dbReference>
<evidence type="ECO:0000256" key="1">
    <source>
        <dbReference type="ARBA" id="ARBA00005187"/>
    </source>
</evidence>
<feature type="domain" description="Asparagine synthetase" evidence="8">
    <location>
        <begin position="222"/>
        <end position="607"/>
    </location>
</feature>
<dbReference type="Gene3D" id="3.60.20.10">
    <property type="entry name" value="Glutamine Phosphoribosylpyrophosphate, subunit 1, domain 1"/>
    <property type="match status" value="1"/>
</dbReference>
<proteinExistence type="inferred from homology"/>
<evidence type="ECO:0000256" key="3">
    <source>
        <dbReference type="ARBA" id="ARBA00012737"/>
    </source>
</evidence>
<evidence type="ECO:0000313" key="10">
    <source>
        <dbReference type="EMBL" id="CAB1276755.1"/>
    </source>
</evidence>
<evidence type="ECO:0000256" key="7">
    <source>
        <dbReference type="PIRSR" id="PIRSR001589-3"/>
    </source>
</evidence>
<dbReference type="InterPro" id="IPR017932">
    <property type="entry name" value="GATase_2_dom"/>
</dbReference>
<gene>
    <name evidence="10" type="ORF">NSCAC_1330</name>
</gene>
<feature type="domain" description="Glutamine amidotransferase type-2" evidence="9">
    <location>
        <begin position="84"/>
        <end position="141"/>
    </location>
</feature>
<dbReference type="CDD" id="cd01991">
    <property type="entry name" value="Asn_synthase_B_C"/>
    <property type="match status" value="1"/>
</dbReference>
<dbReference type="PANTHER" id="PTHR43284:SF1">
    <property type="entry name" value="ASPARAGINE SYNTHETASE"/>
    <property type="match status" value="1"/>
</dbReference>
<evidence type="ECO:0000256" key="5">
    <source>
        <dbReference type="ARBA" id="ARBA00022840"/>
    </source>
</evidence>
<dbReference type="GO" id="GO:0004066">
    <property type="term" value="F:asparagine synthase (glutamine-hydrolyzing) activity"/>
    <property type="evidence" value="ECO:0007669"/>
    <property type="project" value="UniProtKB-EC"/>
</dbReference>
<name>A0A7G1QB43_9GAMM</name>
<dbReference type="Pfam" id="PF00733">
    <property type="entry name" value="Asn_synthase"/>
    <property type="match status" value="1"/>
</dbReference>
<evidence type="ECO:0000256" key="2">
    <source>
        <dbReference type="ARBA" id="ARBA00005752"/>
    </source>
</evidence>
<dbReference type="EMBL" id="LR778175">
    <property type="protein sequence ID" value="CAB1276755.1"/>
    <property type="molecule type" value="Genomic_DNA"/>
</dbReference>
<dbReference type="SUPFAM" id="SSF52402">
    <property type="entry name" value="Adenine nucleotide alpha hydrolases-like"/>
    <property type="match status" value="1"/>
</dbReference>
<evidence type="ECO:0000313" key="11">
    <source>
        <dbReference type="Proteomes" id="UP000516072"/>
    </source>
</evidence>
<protein>
    <recommendedName>
        <fullName evidence="3">asparagine synthase (glutamine-hydrolyzing)</fullName>
        <ecNumber evidence="3">6.3.5.4</ecNumber>
    </recommendedName>
</protein>
<dbReference type="Proteomes" id="UP000516072">
    <property type="component" value="Chromosome"/>
</dbReference>
<evidence type="ECO:0000259" key="9">
    <source>
        <dbReference type="Pfam" id="PF13537"/>
    </source>
</evidence>
<dbReference type="GO" id="GO:0006529">
    <property type="term" value="P:asparagine biosynthetic process"/>
    <property type="evidence" value="ECO:0007669"/>
    <property type="project" value="InterPro"/>
</dbReference>
<dbReference type="InterPro" id="IPR001962">
    <property type="entry name" value="Asn_synthase"/>
</dbReference>
<organism evidence="10 11">
    <name type="scientific">Candidatus Nitrosacidococcus tergens</name>
    <dbReference type="NCBI Taxonomy" id="553981"/>
    <lineage>
        <taxon>Bacteria</taxon>
        <taxon>Pseudomonadati</taxon>
        <taxon>Pseudomonadota</taxon>
        <taxon>Gammaproteobacteria</taxon>
        <taxon>Chromatiales</taxon>
        <taxon>Chromatiaceae</taxon>
        <taxon>Candidatus Nitrosacidococcus</taxon>
    </lineage>
</organism>
<dbReference type="SUPFAM" id="SSF56235">
    <property type="entry name" value="N-terminal nucleophile aminohydrolases (Ntn hydrolases)"/>
    <property type="match status" value="1"/>
</dbReference>
<dbReference type="InterPro" id="IPR006426">
    <property type="entry name" value="Asn_synth_AEB"/>
</dbReference>
<keyword evidence="11" id="KW-1185">Reference proteome</keyword>
<evidence type="ECO:0000256" key="6">
    <source>
        <dbReference type="ARBA" id="ARBA00048741"/>
    </source>
</evidence>
<evidence type="ECO:0000256" key="4">
    <source>
        <dbReference type="ARBA" id="ARBA00022741"/>
    </source>
</evidence>
<comment type="similarity">
    <text evidence="2">Belongs to the asparagine synthetase family.</text>
</comment>
<dbReference type="RefSeq" id="WP_197744020.1">
    <property type="nucleotide sequence ID" value="NZ_LR778175.1"/>
</dbReference>
<comment type="pathway">
    <text evidence="1">Amino-acid biosynthesis; L-asparagine biosynthesis; L-asparagine from L-aspartate (L-Gln route): step 1/1.</text>
</comment>
<accession>A0A7G1QB43</accession>
<keyword evidence="5" id="KW-0067">ATP-binding</keyword>
<keyword evidence="10" id="KW-0436">Ligase</keyword>
<sequence>MMRGLWGWFQYHLKSKNESQYLLSSMAQNHISESDSATFIRESIAIAGHFSNHTLIEEQNGLVIAITGNPYWEDKRLQKNELNILVNDFKHYGINALSKLKGSFVLAIFNNLKKEAFLAIDRYGTYSLCYTTINGSLIFGPTPAEIAIHPIVNPEVENQSLYNYLYFNMIPSPATVYRGIYRLPLGQVLHFYQGKAEVQPYWYYQFKENEKLPSQDDLGKSLQKILKKAVARSVRDEDKHSVGAFLSGGTDSSTVVGFLGEVTGQPARTYSIGFDAHGYDETSYAQITARHFKADHHEYYVTAQDIVTIIPKIAHIYGQPFGNSSVVPTYFCAQLAKEDGVNCLLGGDGGDELFGGNSRYAKQWLFSLYGKIPEILKKTTIEPIIEASFLEKMPGITKLQSYINQAKISMPDRLESYNLLHRVGVESIFSKDFLNSIDQQFPLQHLRSLYNEVDAKQLTNRMLGLDLRITIADNDLPKVIGMCNAANIDVGFPMLDEELGDFAACLPAHLKVKRTHLRYFYKEALRGFLPDEVIAKKKHGFGLPFGIWLKDYQPLQSLVSASLANLRDQKIIQPSLIDDLIGTRLNDHAAYYGNLIWILVVFEQWMQYEIEIKNKRAQIKTQLMLLSKESKS</sequence>
<dbReference type="InterPro" id="IPR051786">
    <property type="entry name" value="ASN_synthetase/amidase"/>
</dbReference>
<keyword evidence="4" id="KW-0547">Nucleotide-binding</keyword>
<dbReference type="InterPro" id="IPR014729">
    <property type="entry name" value="Rossmann-like_a/b/a_fold"/>
</dbReference>
<dbReference type="PIRSF" id="PIRSF001589">
    <property type="entry name" value="Asn_synthetase_glu-h"/>
    <property type="match status" value="1"/>
</dbReference>
<dbReference type="EC" id="6.3.5.4" evidence="3"/>
<dbReference type="AlphaFoldDB" id="A0A7G1QB43"/>
<dbReference type="Pfam" id="PF13537">
    <property type="entry name" value="GATase_7"/>
    <property type="match status" value="1"/>
</dbReference>
<dbReference type="KEGG" id="ntg:NSCAC_1330"/>
<dbReference type="Gene3D" id="3.40.50.620">
    <property type="entry name" value="HUPs"/>
    <property type="match status" value="1"/>
</dbReference>
<dbReference type="PANTHER" id="PTHR43284">
    <property type="entry name" value="ASPARAGINE SYNTHETASE (GLUTAMINE-HYDROLYZING)"/>
    <property type="match status" value="1"/>
</dbReference>
<dbReference type="GO" id="GO:0005829">
    <property type="term" value="C:cytosol"/>
    <property type="evidence" value="ECO:0007669"/>
    <property type="project" value="TreeGrafter"/>
</dbReference>
<dbReference type="GO" id="GO:0005524">
    <property type="term" value="F:ATP binding"/>
    <property type="evidence" value="ECO:0007669"/>
    <property type="project" value="UniProtKB-KW"/>
</dbReference>
<evidence type="ECO:0000259" key="8">
    <source>
        <dbReference type="Pfam" id="PF00733"/>
    </source>
</evidence>
<feature type="site" description="Important for beta-aspartyl-AMP intermediate formation" evidence="7">
    <location>
        <position position="348"/>
    </location>
</feature>